<dbReference type="EMBL" id="SODV01000001">
    <property type="protein sequence ID" value="TDX02390.1"/>
    <property type="molecule type" value="Genomic_DNA"/>
</dbReference>
<feature type="transmembrane region" description="Helical" evidence="1">
    <location>
        <begin position="129"/>
        <end position="149"/>
    </location>
</feature>
<dbReference type="InterPro" id="IPR052712">
    <property type="entry name" value="Acid_resist_chaperone_HdeD"/>
</dbReference>
<dbReference type="Proteomes" id="UP000294498">
    <property type="component" value="Unassembled WGS sequence"/>
</dbReference>
<accession>A0A4R8DVD6</accession>
<dbReference type="Pfam" id="PF03729">
    <property type="entry name" value="DUF308"/>
    <property type="match status" value="2"/>
</dbReference>
<comment type="caution">
    <text evidence="2">The sequence shown here is derived from an EMBL/GenBank/DDBJ whole genome shotgun (WGS) entry which is preliminary data.</text>
</comment>
<dbReference type="InterPro" id="IPR005325">
    <property type="entry name" value="DUF308_memb"/>
</dbReference>
<feature type="transmembrane region" description="Helical" evidence="1">
    <location>
        <begin position="14"/>
        <end position="32"/>
    </location>
</feature>
<feature type="transmembrane region" description="Helical" evidence="1">
    <location>
        <begin position="39"/>
        <end position="62"/>
    </location>
</feature>
<organism evidence="2 3">
    <name type="scientific">Dinghuibacter silviterrae</name>
    <dbReference type="NCBI Taxonomy" id="1539049"/>
    <lineage>
        <taxon>Bacteria</taxon>
        <taxon>Pseudomonadati</taxon>
        <taxon>Bacteroidota</taxon>
        <taxon>Chitinophagia</taxon>
        <taxon>Chitinophagales</taxon>
        <taxon>Chitinophagaceae</taxon>
        <taxon>Dinghuibacter</taxon>
    </lineage>
</organism>
<sequence>MTLTDTLQTSIKNWWLFIIKGLALLAAGIFIFSRPLEGYIGLSIMFSVVILVSGFSQIFFATANTKHNKGWGWTLVSGVLDVIIGIYLYAFPLITMATLPFILGFWLILRSFYLMGSAYELKALGVAQWGWLLFGGIVLLAASFFVLYYPAAGAVSIIVSSGVAFLIGGFLNIFLAFRLKALKK</sequence>
<dbReference type="PANTHER" id="PTHR34989">
    <property type="entry name" value="PROTEIN HDED"/>
    <property type="match status" value="1"/>
</dbReference>
<evidence type="ECO:0000256" key="1">
    <source>
        <dbReference type="SAM" id="Phobius"/>
    </source>
</evidence>
<feature type="transmembrane region" description="Helical" evidence="1">
    <location>
        <begin position="155"/>
        <end position="177"/>
    </location>
</feature>
<reference evidence="2 3" key="1">
    <citation type="submission" date="2019-03" db="EMBL/GenBank/DDBJ databases">
        <title>Genomic Encyclopedia of Type Strains, Phase IV (KMG-IV): sequencing the most valuable type-strain genomes for metagenomic binning, comparative biology and taxonomic classification.</title>
        <authorList>
            <person name="Goeker M."/>
        </authorList>
    </citation>
    <scope>NUCLEOTIDE SEQUENCE [LARGE SCALE GENOMIC DNA]</scope>
    <source>
        <strain evidence="2 3">DSM 100059</strain>
    </source>
</reference>
<dbReference type="AlphaFoldDB" id="A0A4R8DVD6"/>
<dbReference type="PANTHER" id="PTHR34989:SF1">
    <property type="entry name" value="PROTEIN HDED"/>
    <property type="match status" value="1"/>
</dbReference>
<protein>
    <submittedName>
        <fullName evidence="2">Uncharacterized membrane protein HdeD (DUF308 family)</fullName>
    </submittedName>
</protein>
<gene>
    <name evidence="2" type="ORF">EDB95_3448</name>
</gene>
<dbReference type="OrthoDB" id="7059775at2"/>
<proteinExistence type="predicted"/>
<evidence type="ECO:0000313" key="3">
    <source>
        <dbReference type="Proteomes" id="UP000294498"/>
    </source>
</evidence>
<dbReference type="GO" id="GO:0005886">
    <property type="term" value="C:plasma membrane"/>
    <property type="evidence" value="ECO:0007669"/>
    <property type="project" value="TreeGrafter"/>
</dbReference>
<keyword evidence="1" id="KW-0812">Transmembrane</keyword>
<keyword evidence="3" id="KW-1185">Reference proteome</keyword>
<name>A0A4R8DVD6_9BACT</name>
<keyword evidence="1" id="KW-0472">Membrane</keyword>
<keyword evidence="1" id="KW-1133">Transmembrane helix</keyword>
<dbReference type="RefSeq" id="WP_133995003.1">
    <property type="nucleotide sequence ID" value="NZ_SODV01000001.1"/>
</dbReference>
<feature type="transmembrane region" description="Helical" evidence="1">
    <location>
        <begin position="82"/>
        <end position="109"/>
    </location>
</feature>
<evidence type="ECO:0000313" key="2">
    <source>
        <dbReference type="EMBL" id="TDX02390.1"/>
    </source>
</evidence>